<organism evidence="3 4">
    <name type="scientific">Sesamum alatum</name>
    <dbReference type="NCBI Taxonomy" id="300844"/>
    <lineage>
        <taxon>Eukaryota</taxon>
        <taxon>Viridiplantae</taxon>
        <taxon>Streptophyta</taxon>
        <taxon>Embryophyta</taxon>
        <taxon>Tracheophyta</taxon>
        <taxon>Spermatophyta</taxon>
        <taxon>Magnoliopsida</taxon>
        <taxon>eudicotyledons</taxon>
        <taxon>Gunneridae</taxon>
        <taxon>Pentapetalae</taxon>
        <taxon>asterids</taxon>
        <taxon>lamiids</taxon>
        <taxon>Lamiales</taxon>
        <taxon>Pedaliaceae</taxon>
        <taxon>Sesamum</taxon>
    </lineage>
</organism>
<dbReference type="AlphaFoldDB" id="A0AAE1YQM0"/>
<evidence type="ECO:0000313" key="4">
    <source>
        <dbReference type="Proteomes" id="UP001293254"/>
    </source>
</evidence>
<protein>
    <submittedName>
        <fullName evidence="3">Uncharacterized protein</fullName>
    </submittedName>
</protein>
<reference evidence="3" key="1">
    <citation type="submission" date="2020-06" db="EMBL/GenBank/DDBJ databases">
        <authorList>
            <person name="Li T."/>
            <person name="Hu X."/>
            <person name="Zhang T."/>
            <person name="Song X."/>
            <person name="Zhang H."/>
            <person name="Dai N."/>
            <person name="Sheng W."/>
            <person name="Hou X."/>
            <person name="Wei L."/>
        </authorList>
    </citation>
    <scope>NUCLEOTIDE SEQUENCE</scope>
    <source>
        <strain evidence="3">3651</strain>
        <tissue evidence="3">Leaf</tissue>
    </source>
</reference>
<feature type="coiled-coil region" evidence="1">
    <location>
        <begin position="177"/>
        <end position="211"/>
    </location>
</feature>
<feature type="region of interest" description="Disordered" evidence="2">
    <location>
        <begin position="1"/>
        <end position="54"/>
    </location>
</feature>
<dbReference type="SUPFAM" id="SSF144284">
    <property type="entry name" value="Sec2 N-terminal region"/>
    <property type="match status" value="1"/>
</dbReference>
<sequence length="224" mass="24713">MQARITNRLRAKKGTLPPNVAPLTDSSLQRASSAPRGHSSGHLGDSLAPLEPTPTISPIAALAVPAIEIPSEDTEVAGEESKSRSEKRKAKQAADKEEENKNLKLVADLTECWKGTRTELWTPKCVSAKMEGEKLVPDWAISAQSSVLKTHAMAFEHHLSLRCSYLRKEKITSDEKLSEAQKQLEESNKLRTAAEERVKQLEAQLEDLTLRSRIEVDTARTVAL</sequence>
<reference evidence="3" key="2">
    <citation type="journal article" date="2024" name="Plant">
        <title>Genomic evolution and insights into agronomic trait innovations of Sesamum species.</title>
        <authorList>
            <person name="Miao H."/>
            <person name="Wang L."/>
            <person name="Qu L."/>
            <person name="Liu H."/>
            <person name="Sun Y."/>
            <person name="Le M."/>
            <person name="Wang Q."/>
            <person name="Wei S."/>
            <person name="Zheng Y."/>
            <person name="Lin W."/>
            <person name="Duan Y."/>
            <person name="Cao H."/>
            <person name="Xiong S."/>
            <person name="Wang X."/>
            <person name="Wei L."/>
            <person name="Li C."/>
            <person name="Ma Q."/>
            <person name="Ju M."/>
            <person name="Zhao R."/>
            <person name="Li G."/>
            <person name="Mu C."/>
            <person name="Tian Q."/>
            <person name="Mei H."/>
            <person name="Zhang T."/>
            <person name="Gao T."/>
            <person name="Zhang H."/>
        </authorList>
    </citation>
    <scope>NUCLEOTIDE SEQUENCE</scope>
    <source>
        <strain evidence="3">3651</strain>
    </source>
</reference>
<feature type="region of interest" description="Disordered" evidence="2">
    <location>
        <begin position="70"/>
        <end position="99"/>
    </location>
</feature>
<evidence type="ECO:0000256" key="2">
    <source>
        <dbReference type="SAM" id="MobiDB-lite"/>
    </source>
</evidence>
<dbReference type="Proteomes" id="UP001293254">
    <property type="component" value="Unassembled WGS sequence"/>
</dbReference>
<accession>A0AAE1YQM0</accession>
<gene>
    <name evidence="3" type="ORF">Salat_0596000</name>
</gene>
<evidence type="ECO:0000256" key="1">
    <source>
        <dbReference type="SAM" id="Coils"/>
    </source>
</evidence>
<proteinExistence type="predicted"/>
<comment type="caution">
    <text evidence="3">The sequence shown here is derived from an EMBL/GenBank/DDBJ whole genome shotgun (WGS) entry which is preliminary data.</text>
</comment>
<name>A0AAE1YQM0_9LAMI</name>
<evidence type="ECO:0000313" key="3">
    <source>
        <dbReference type="EMBL" id="KAK4434332.1"/>
    </source>
</evidence>
<dbReference type="EMBL" id="JACGWO010000002">
    <property type="protein sequence ID" value="KAK4434332.1"/>
    <property type="molecule type" value="Genomic_DNA"/>
</dbReference>
<keyword evidence="4" id="KW-1185">Reference proteome</keyword>
<keyword evidence="1" id="KW-0175">Coiled coil</keyword>